<dbReference type="Proteomes" id="UP000198614">
    <property type="component" value="Unassembled WGS sequence"/>
</dbReference>
<evidence type="ECO:0000313" key="7">
    <source>
        <dbReference type="EMBL" id="SDG82318.1"/>
    </source>
</evidence>
<evidence type="ECO:0000256" key="4">
    <source>
        <dbReference type="ARBA" id="ARBA00023136"/>
    </source>
</evidence>
<name>A0A1G7XDL1_9ACTN</name>
<feature type="domain" description="Major facilitator superfamily (MFS) profile" evidence="6">
    <location>
        <begin position="35"/>
        <end position="436"/>
    </location>
</feature>
<evidence type="ECO:0000313" key="8">
    <source>
        <dbReference type="Proteomes" id="UP000198614"/>
    </source>
</evidence>
<feature type="transmembrane region" description="Helical" evidence="5">
    <location>
        <begin position="106"/>
        <end position="122"/>
    </location>
</feature>
<feature type="transmembrane region" description="Helical" evidence="5">
    <location>
        <begin position="65"/>
        <end position="85"/>
    </location>
</feature>
<reference evidence="7 8" key="1">
    <citation type="submission" date="2016-10" db="EMBL/GenBank/DDBJ databases">
        <authorList>
            <person name="de Groot N.N."/>
        </authorList>
    </citation>
    <scope>NUCLEOTIDE SEQUENCE [LARGE SCALE GENOMIC DNA]</scope>
    <source>
        <strain evidence="7 8">CGMCC 4.1859</strain>
    </source>
</reference>
<dbReference type="InterPro" id="IPR011701">
    <property type="entry name" value="MFS"/>
</dbReference>
<dbReference type="Gene3D" id="1.20.1250.20">
    <property type="entry name" value="MFS general substrate transporter like domains"/>
    <property type="match status" value="2"/>
</dbReference>
<feature type="transmembrane region" description="Helical" evidence="5">
    <location>
        <begin position="407"/>
        <end position="428"/>
    </location>
</feature>
<dbReference type="EMBL" id="FNAX01000031">
    <property type="protein sequence ID" value="SDG82318.1"/>
    <property type="molecule type" value="Genomic_DNA"/>
</dbReference>
<feature type="transmembrane region" description="Helical" evidence="5">
    <location>
        <begin position="258"/>
        <end position="274"/>
    </location>
</feature>
<feature type="transmembrane region" description="Helical" evidence="5">
    <location>
        <begin position="347"/>
        <end position="372"/>
    </location>
</feature>
<comment type="subcellular location">
    <subcellularLocation>
        <location evidence="1">Cell membrane</location>
        <topology evidence="1">Multi-pass membrane protein</topology>
    </subcellularLocation>
</comment>
<evidence type="ECO:0000256" key="5">
    <source>
        <dbReference type="SAM" id="Phobius"/>
    </source>
</evidence>
<dbReference type="SUPFAM" id="SSF103473">
    <property type="entry name" value="MFS general substrate transporter"/>
    <property type="match status" value="1"/>
</dbReference>
<feature type="transmembrane region" description="Helical" evidence="5">
    <location>
        <begin position="294"/>
        <end position="314"/>
    </location>
</feature>
<gene>
    <name evidence="7" type="ORF">SAMN05216260_13112</name>
</gene>
<feature type="transmembrane region" description="Helical" evidence="5">
    <location>
        <begin position="379"/>
        <end position="401"/>
    </location>
</feature>
<evidence type="ECO:0000256" key="1">
    <source>
        <dbReference type="ARBA" id="ARBA00004651"/>
    </source>
</evidence>
<feature type="transmembrane region" description="Helical" evidence="5">
    <location>
        <begin position="128"/>
        <end position="146"/>
    </location>
</feature>
<dbReference type="GO" id="GO:0005886">
    <property type="term" value="C:plasma membrane"/>
    <property type="evidence" value="ECO:0007669"/>
    <property type="project" value="UniProtKB-SubCell"/>
</dbReference>
<sequence length="444" mass="47262">MTPVFPGKRGKDATPLTTAAAGAEYHEPHHRMRRVTFLVALAVFAQESTWNFYESQVPPLLREHLTSAAAVGLLMGMDNLLGIFVQPWIGARSDRTRTSWGRRMPYLVVGMPLAAVLFGLIPHAASSLPLLICVMFFYALVANTFKPIAEALVPDFVAPERRSRANAAVKIASSITTIVAALLSLLLVDDHPMIAFAVPSLIMLVSIGVLGVTVRDSRSRAYRSLSEKSTDTEDPDPAPPRVRDTFVDILTDRDRSRLLLLAAIFLFGSAWASSRSLLTPYGMEALDLSRGDAGSLGLPSGVAFILAAYPAAVYAERFGRLRVMTVGMTTFAAAMLLGTVAQNAVGTMAALCVGAAGGACFLVNAVVVLWNLAPSPHVFAAYGGLYTVSWTGGGFLGPALVGAMVDVTGWPLMLLDIGLVVALSIVVVTRIGKPARHAESTLVE</sequence>
<evidence type="ECO:0000256" key="3">
    <source>
        <dbReference type="ARBA" id="ARBA00022989"/>
    </source>
</evidence>
<dbReference type="PROSITE" id="PS50850">
    <property type="entry name" value="MFS"/>
    <property type="match status" value="1"/>
</dbReference>
<feature type="transmembrane region" description="Helical" evidence="5">
    <location>
        <begin position="167"/>
        <end position="188"/>
    </location>
</feature>
<organism evidence="7 8">
    <name type="scientific">Streptomyces griseoaurantiacus</name>
    <dbReference type="NCBI Taxonomy" id="68213"/>
    <lineage>
        <taxon>Bacteria</taxon>
        <taxon>Bacillati</taxon>
        <taxon>Actinomycetota</taxon>
        <taxon>Actinomycetes</taxon>
        <taxon>Kitasatosporales</taxon>
        <taxon>Streptomycetaceae</taxon>
        <taxon>Streptomyces</taxon>
        <taxon>Streptomyces aurantiacus group</taxon>
    </lineage>
</organism>
<dbReference type="PANTHER" id="PTHR23528">
    <property type="match status" value="1"/>
</dbReference>
<feature type="transmembrane region" description="Helical" evidence="5">
    <location>
        <begin position="194"/>
        <end position="214"/>
    </location>
</feature>
<dbReference type="Pfam" id="PF07690">
    <property type="entry name" value="MFS_1"/>
    <property type="match status" value="1"/>
</dbReference>
<accession>A0A1G7XDL1</accession>
<dbReference type="AlphaFoldDB" id="A0A1G7XDL1"/>
<dbReference type="GO" id="GO:0022857">
    <property type="term" value="F:transmembrane transporter activity"/>
    <property type="evidence" value="ECO:0007669"/>
    <property type="project" value="InterPro"/>
</dbReference>
<dbReference type="InterPro" id="IPR020846">
    <property type="entry name" value="MFS_dom"/>
</dbReference>
<evidence type="ECO:0000256" key="2">
    <source>
        <dbReference type="ARBA" id="ARBA00022692"/>
    </source>
</evidence>
<protein>
    <submittedName>
        <fullName evidence="7">Major Facilitator Superfamily protein</fullName>
    </submittedName>
</protein>
<keyword evidence="4 5" id="KW-0472">Membrane</keyword>
<feature type="transmembrane region" description="Helical" evidence="5">
    <location>
        <begin position="321"/>
        <end position="341"/>
    </location>
</feature>
<dbReference type="PANTHER" id="PTHR23528:SF1">
    <property type="entry name" value="MAJOR FACILITATOR SUPERFAMILY (MFS) PROFILE DOMAIN-CONTAINING PROTEIN"/>
    <property type="match status" value="1"/>
</dbReference>
<keyword evidence="2 5" id="KW-0812">Transmembrane</keyword>
<proteinExistence type="predicted"/>
<evidence type="ECO:0000259" key="6">
    <source>
        <dbReference type="PROSITE" id="PS50850"/>
    </source>
</evidence>
<dbReference type="InterPro" id="IPR036259">
    <property type="entry name" value="MFS_trans_sf"/>
</dbReference>
<keyword evidence="3 5" id="KW-1133">Transmembrane helix</keyword>